<dbReference type="PATRIC" id="fig|997891.3.peg.3454"/>
<reference evidence="7 8" key="1">
    <citation type="submission" date="2012-02" db="EMBL/GenBank/DDBJ databases">
        <title>The Genome Sequence of Bacteroides vulgatus CL09T03C04.</title>
        <authorList>
            <consortium name="The Broad Institute Genome Sequencing Platform"/>
            <person name="Earl A."/>
            <person name="Ward D."/>
            <person name="Feldgarden M."/>
            <person name="Gevers D."/>
            <person name="Zitomersky N.L."/>
            <person name="Coyne M.J."/>
            <person name="Comstock L.E."/>
            <person name="Young S.K."/>
            <person name="Zeng Q."/>
            <person name="Gargeya S."/>
            <person name="Fitzgerald M."/>
            <person name="Haas B."/>
            <person name="Abouelleil A."/>
            <person name="Alvarado L."/>
            <person name="Arachchi H.M."/>
            <person name="Berlin A."/>
            <person name="Chapman S.B."/>
            <person name="Gearin G."/>
            <person name="Goldberg J."/>
            <person name="Griggs A."/>
            <person name="Gujja S."/>
            <person name="Hansen M."/>
            <person name="Heiman D."/>
            <person name="Howarth C."/>
            <person name="Larimer J."/>
            <person name="Lui A."/>
            <person name="MacDonald P.J.P."/>
            <person name="McCowen C."/>
            <person name="Montmayeur A."/>
            <person name="Murphy C."/>
            <person name="Neiman D."/>
            <person name="Pearson M."/>
            <person name="Priest M."/>
            <person name="Roberts A."/>
            <person name="Saif S."/>
            <person name="Shea T."/>
            <person name="Sisk P."/>
            <person name="Stolte C."/>
            <person name="Sykes S."/>
            <person name="Wortman J."/>
            <person name="Nusbaum C."/>
            <person name="Birren B."/>
        </authorList>
    </citation>
    <scope>NUCLEOTIDE SEQUENCE [LARGE SCALE GENOMIC DNA]</scope>
    <source>
        <strain evidence="7 8">CL09T03C04</strain>
    </source>
</reference>
<evidence type="ECO:0000259" key="6">
    <source>
        <dbReference type="Pfam" id="PF07669"/>
    </source>
</evidence>
<evidence type="ECO:0000256" key="2">
    <source>
        <dbReference type="ARBA" id="ARBA00022603"/>
    </source>
</evidence>
<keyword evidence="4" id="KW-0949">S-adenosyl-L-methionine</keyword>
<dbReference type="GO" id="GO:0009007">
    <property type="term" value="F:site-specific DNA-methyltransferase (adenine-specific) activity"/>
    <property type="evidence" value="ECO:0007669"/>
    <property type="project" value="UniProtKB-EC"/>
</dbReference>
<dbReference type="AlphaFoldDB" id="I9IN01"/>
<dbReference type="HOGENOM" id="CLU_443895_0_0_10"/>
<dbReference type="SUPFAM" id="SSF53335">
    <property type="entry name" value="S-adenosyl-L-methionine-dependent methyltransferases"/>
    <property type="match status" value="1"/>
</dbReference>
<dbReference type="Gene3D" id="3.40.50.150">
    <property type="entry name" value="Vaccinia Virus protein VP39"/>
    <property type="match status" value="1"/>
</dbReference>
<dbReference type="InterPro" id="IPR011639">
    <property type="entry name" value="MethylTrfase_TaqI-like_dom"/>
</dbReference>
<evidence type="ECO:0000256" key="4">
    <source>
        <dbReference type="ARBA" id="ARBA00022691"/>
    </source>
</evidence>
<dbReference type="RefSeq" id="WP_005852589.1">
    <property type="nucleotide sequence ID" value="NZ_JH724286.1"/>
</dbReference>
<dbReference type="PANTHER" id="PTHR33841:SF1">
    <property type="entry name" value="DNA METHYLTRANSFERASE A"/>
    <property type="match status" value="1"/>
</dbReference>
<accession>I9IN01</accession>
<dbReference type="CDD" id="cd02440">
    <property type="entry name" value="AdoMet_MTases"/>
    <property type="match status" value="1"/>
</dbReference>
<dbReference type="GO" id="GO:0006304">
    <property type="term" value="P:DNA modification"/>
    <property type="evidence" value="ECO:0007669"/>
    <property type="project" value="InterPro"/>
</dbReference>
<protein>
    <recommendedName>
        <fullName evidence="1">site-specific DNA-methyltransferase (adenine-specific)</fullName>
        <ecNumber evidence="1">2.1.1.72</ecNumber>
    </recommendedName>
</protein>
<keyword evidence="3 7" id="KW-0808">Transferase</keyword>
<evidence type="ECO:0000313" key="7">
    <source>
        <dbReference type="EMBL" id="EIY74844.1"/>
    </source>
</evidence>
<evidence type="ECO:0000256" key="3">
    <source>
        <dbReference type="ARBA" id="ARBA00022679"/>
    </source>
</evidence>
<dbReference type="InterPro" id="IPR050953">
    <property type="entry name" value="N4_N6_ade-DNA_methylase"/>
</dbReference>
<dbReference type="PROSITE" id="PS00092">
    <property type="entry name" value="N6_MTASE"/>
    <property type="match status" value="1"/>
</dbReference>
<evidence type="ECO:0000256" key="5">
    <source>
        <dbReference type="ARBA" id="ARBA00047942"/>
    </source>
</evidence>
<dbReference type="EC" id="2.1.1.72" evidence="1"/>
<dbReference type="Pfam" id="PF07669">
    <property type="entry name" value="Eco57I"/>
    <property type="match status" value="1"/>
</dbReference>
<dbReference type="EMBL" id="AGXZ01000029">
    <property type="protein sequence ID" value="EIY74844.1"/>
    <property type="molecule type" value="Genomic_DNA"/>
</dbReference>
<sequence>MTYNIEFFLEFEVQLLINKLSESYSLDSMIADVPSEKVINDTFKHVHAEMINCLINYFMQEKCKDYKPSLYSDFFEGSITEEICLPVDLKAEIVPELCEILHEYFLNSSFTYTKGKISRKKSKNNLLEVGAVYTQDNIAYDIVHRTLKNIPAQNPHTIKILDFATGTGRFYRQIVKCLFEIFGLKPNYTILNNIYAVDIDAVALNICRVNALNLLTALNCEKAKVVSEHVLYKNALVKEQLFEDSLAISYKDLNGLFFNGFDAVVSNPPYLVLKPNKNKMDIETVENITSMAKYFRSSNFYKYSIEGMLNLYQISLEAMLGMLKDGGEMGVICPSTLFADISTSVLRKHLLSKHNITYIKYFSEEEQLFNNVTQATCIFHLTKGGICSFIDIAKGEKEYQIALSDVKQVFSTNWEIPSIEKIEWDILRKLLVIPTLKQHSNIRNKRGELDLSLFKEYITKDVTTLRLVRGNMISDNCIIDTNKEYVRLDFLDKKSKDYLFYDKGRRRLVCQQISNMSQRVRLRFLECDTNDILGNSCNYITVAEDQILKMKAILNSSLLNWRFKITSTNNHINNYELDELPIINLDTVPSDIIGMDDISRNIKICSLYGLENDEINFIINQ</sequence>
<keyword evidence="2 7" id="KW-0489">Methyltransferase</keyword>
<dbReference type="GO" id="GO:0032259">
    <property type="term" value="P:methylation"/>
    <property type="evidence" value="ECO:0007669"/>
    <property type="project" value="UniProtKB-KW"/>
</dbReference>
<name>I9IN01_PHOVU</name>
<dbReference type="InterPro" id="IPR029063">
    <property type="entry name" value="SAM-dependent_MTases_sf"/>
</dbReference>
<dbReference type="PANTHER" id="PTHR33841">
    <property type="entry name" value="DNA METHYLTRANSFERASE YEEA-RELATED"/>
    <property type="match status" value="1"/>
</dbReference>
<dbReference type="GO" id="GO:0003676">
    <property type="term" value="F:nucleic acid binding"/>
    <property type="evidence" value="ECO:0007669"/>
    <property type="project" value="InterPro"/>
</dbReference>
<feature type="domain" description="Type II methyltransferase M.TaqI-like" evidence="6">
    <location>
        <begin position="192"/>
        <end position="369"/>
    </location>
</feature>
<dbReference type="InterPro" id="IPR002052">
    <property type="entry name" value="DNA_methylase_N6_adenine_CS"/>
</dbReference>
<evidence type="ECO:0000256" key="1">
    <source>
        <dbReference type="ARBA" id="ARBA00011900"/>
    </source>
</evidence>
<proteinExistence type="predicted"/>
<organism evidence="7 8">
    <name type="scientific">Phocaeicola vulgatus CL09T03C04</name>
    <dbReference type="NCBI Taxonomy" id="997891"/>
    <lineage>
        <taxon>Bacteria</taxon>
        <taxon>Pseudomonadati</taxon>
        <taxon>Bacteroidota</taxon>
        <taxon>Bacteroidia</taxon>
        <taxon>Bacteroidales</taxon>
        <taxon>Bacteroidaceae</taxon>
        <taxon>Phocaeicola</taxon>
    </lineage>
</organism>
<dbReference type="Proteomes" id="UP000004219">
    <property type="component" value="Unassembled WGS sequence"/>
</dbReference>
<dbReference type="PRINTS" id="PR00507">
    <property type="entry name" value="N12N6MTFRASE"/>
</dbReference>
<comment type="catalytic activity">
    <reaction evidence="5">
        <text>a 2'-deoxyadenosine in DNA + S-adenosyl-L-methionine = an N(6)-methyl-2'-deoxyadenosine in DNA + S-adenosyl-L-homocysteine + H(+)</text>
        <dbReference type="Rhea" id="RHEA:15197"/>
        <dbReference type="Rhea" id="RHEA-COMP:12418"/>
        <dbReference type="Rhea" id="RHEA-COMP:12419"/>
        <dbReference type="ChEBI" id="CHEBI:15378"/>
        <dbReference type="ChEBI" id="CHEBI:57856"/>
        <dbReference type="ChEBI" id="CHEBI:59789"/>
        <dbReference type="ChEBI" id="CHEBI:90615"/>
        <dbReference type="ChEBI" id="CHEBI:90616"/>
        <dbReference type="EC" id="2.1.1.72"/>
    </reaction>
</comment>
<evidence type="ECO:0000313" key="8">
    <source>
        <dbReference type="Proteomes" id="UP000004219"/>
    </source>
</evidence>
<keyword evidence="8" id="KW-1185">Reference proteome</keyword>
<gene>
    <name evidence="7" type="ORF">HMPREF1058_03284</name>
</gene>
<comment type="caution">
    <text evidence="7">The sequence shown here is derived from an EMBL/GenBank/DDBJ whole genome shotgun (WGS) entry which is preliminary data.</text>
</comment>